<feature type="region of interest" description="Disordered" evidence="1">
    <location>
        <begin position="114"/>
        <end position="137"/>
    </location>
</feature>
<dbReference type="OrthoDB" id="327600at2157"/>
<sequence length="137" mass="15163">MTFETFDPASNTLTLGEPVTFDQYRVPVESLDAFRIEEVLGYRAGAAHVRQTEVGCDFGWVRIAGDAYRVSATRDGREARLVRDGNPVDAGNSYPLTDESSWLARRIAAGDVERVGPIPPISTDERRSPANLPPRRE</sequence>
<comment type="caution">
    <text evidence="2">The sequence shown here is derived from an EMBL/GenBank/DDBJ whole genome shotgun (WGS) entry which is preliminary data.</text>
</comment>
<organism evidence="2 3">
    <name type="scientific">Halobellus salinus</name>
    <dbReference type="NCBI Taxonomy" id="931585"/>
    <lineage>
        <taxon>Archaea</taxon>
        <taxon>Methanobacteriati</taxon>
        <taxon>Methanobacteriota</taxon>
        <taxon>Stenosarchaea group</taxon>
        <taxon>Halobacteria</taxon>
        <taxon>Halobacteriales</taxon>
        <taxon>Haloferacaceae</taxon>
        <taxon>Halobellus</taxon>
    </lineage>
</organism>
<proteinExistence type="predicted"/>
<evidence type="ECO:0000313" key="2">
    <source>
        <dbReference type="EMBL" id="GGI95467.1"/>
    </source>
</evidence>
<reference evidence="2" key="2">
    <citation type="submission" date="2020-09" db="EMBL/GenBank/DDBJ databases">
        <authorList>
            <person name="Sun Q."/>
            <person name="Ohkuma M."/>
        </authorList>
    </citation>
    <scope>NUCLEOTIDE SEQUENCE</scope>
    <source>
        <strain evidence="2">JCM 14359</strain>
    </source>
</reference>
<name>A0A830EIS7_9EURY</name>
<reference evidence="2" key="1">
    <citation type="journal article" date="2014" name="Int. J. Syst. Evol. Microbiol.">
        <title>Complete genome sequence of Corynebacterium casei LMG S-19264T (=DSM 44701T), isolated from a smear-ripened cheese.</title>
        <authorList>
            <consortium name="US DOE Joint Genome Institute (JGI-PGF)"/>
            <person name="Walter F."/>
            <person name="Albersmeier A."/>
            <person name="Kalinowski J."/>
            <person name="Ruckert C."/>
        </authorList>
    </citation>
    <scope>NUCLEOTIDE SEQUENCE</scope>
    <source>
        <strain evidence="2">JCM 14359</strain>
    </source>
</reference>
<dbReference type="EMBL" id="BMOC01000001">
    <property type="protein sequence ID" value="GGI95467.1"/>
    <property type="molecule type" value="Genomic_DNA"/>
</dbReference>
<gene>
    <name evidence="2" type="ORF">GCM10008995_01950</name>
</gene>
<dbReference type="RefSeq" id="WP_188785523.1">
    <property type="nucleotide sequence ID" value="NZ_BMOC01000001.1"/>
</dbReference>
<protein>
    <submittedName>
        <fullName evidence="2">Uncharacterized protein</fullName>
    </submittedName>
</protein>
<feature type="compositionally biased region" description="Basic and acidic residues" evidence="1">
    <location>
        <begin position="123"/>
        <end position="137"/>
    </location>
</feature>
<evidence type="ECO:0000313" key="3">
    <source>
        <dbReference type="Proteomes" id="UP000653099"/>
    </source>
</evidence>
<dbReference type="AlphaFoldDB" id="A0A830EIS7"/>
<dbReference type="Proteomes" id="UP000653099">
    <property type="component" value="Unassembled WGS sequence"/>
</dbReference>
<accession>A0A830EIS7</accession>
<keyword evidence="3" id="KW-1185">Reference proteome</keyword>
<evidence type="ECO:0000256" key="1">
    <source>
        <dbReference type="SAM" id="MobiDB-lite"/>
    </source>
</evidence>